<dbReference type="CDD" id="cd03801">
    <property type="entry name" value="GT4_PimA-like"/>
    <property type="match status" value="1"/>
</dbReference>
<feature type="domain" description="Glycosyltransferase subfamily 4-like N-terminal" evidence="2">
    <location>
        <begin position="17"/>
        <end position="179"/>
    </location>
</feature>
<dbReference type="AlphaFoldDB" id="A0A285N9K6"/>
<dbReference type="Pfam" id="PF00534">
    <property type="entry name" value="Glycos_transf_1"/>
    <property type="match status" value="1"/>
</dbReference>
<dbReference type="InterPro" id="IPR001296">
    <property type="entry name" value="Glyco_trans_1"/>
</dbReference>
<organism evidence="3 4">
    <name type="scientific">Persephonella hydrogeniphila</name>
    <dbReference type="NCBI Taxonomy" id="198703"/>
    <lineage>
        <taxon>Bacteria</taxon>
        <taxon>Pseudomonadati</taxon>
        <taxon>Aquificota</taxon>
        <taxon>Aquificia</taxon>
        <taxon>Aquificales</taxon>
        <taxon>Hydrogenothermaceae</taxon>
        <taxon>Persephonella</taxon>
    </lineage>
</organism>
<evidence type="ECO:0000259" key="2">
    <source>
        <dbReference type="Pfam" id="PF13439"/>
    </source>
</evidence>
<evidence type="ECO:0000313" key="4">
    <source>
        <dbReference type="Proteomes" id="UP000219036"/>
    </source>
</evidence>
<dbReference type="GO" id="GO:0016757">
    <property type="term" value="F:glycosyltransferase activity"/>
    <property type="evidence" value="ECO:0007669"/>
    <property type="project" value="InterPro"/>
</dbReference>
<evidence type="ECO:0000259" key="1">
    <source>
        <dbReference type="Pfam" id="PF00534"/>
    </source>
</evidence>
<reference evidence="4" key="1">
    <citation type="submission" date="2017-09" db="EMBL/GenBank/DDBJ databases">
        <authorList>
            <person name="Varghese N."/>
            <person name="Submissions S."/>
        </authorList>
    </citation>
    <scope>NUCLEOTIDE SEQUENCE [LARGE SCALE GENOMIC DNA]</scope>
    <source>
        <strain evidence="4">DSM 15103</strain>
    </source>
</reference>
<dbReference type="RefSeq" id="WP_096999776.1">
    <property type="nucleotide sequence ID" value="NZ_OBEI01000002.1"/>
</dbReference>
<dbReference type="EMBL" id="OBEI01000002">
    <property type="protein sequence ID" value="SNZ06172.1"/>
    <property type="molecule type" value="Genomic_DNA"/>
</dbReference>
<keyword evidence="4" id="KW-1185">Reference proteome</keyword>
<protein>
    <submittedName>
        <fullName evidence="3">Glycosyltransferase involved in cell wall bisynthesis</fullName>
    </submittedName>
</protein>
<gene>
    <name evidence="3" type="ORF">SAMN06265182_0586</name>
</gene>
<dbReference type="Gene3D" id="3.40.50.2000">
    <property type="entry name" value="Glycogen Phosphorylase B"/>
    <property type="match status" value="2"/>
</dbReference>
<accession>A0A285N9K6</accession>
<proteinExistence type="predicted"/>
<keyword evidence="3" id="KW-0808">Transferase</keyword>
<feature type="domain" description="Glycosyl transferase family 1" evidence="1">
    <location>
        <begin position="190"/>
        <end position="347"/>
    </location>
</feature>
<dbReference type="Proteomes" id="UP000219036">
    <property type="component" value="Unassembled WGS sequence"/>
</dbReference>
<dbReference type="PANTHER" id="PTHR12526">
    <property type="entry name" value="GLYCOSYLTRANSFERASE"/>
    <property type="match status" value="1"/>
</dbReference>
<evidence type="ECO:0000313" key="3">
    <source>
        <dbReference type="EMBL" id="SNZ06172.1"/>
    </source>
</evidence>
<dbReference type="SUPFAM" id="SSF53756">
    <property type="entry name" value="UDP-Glycosyltransferase/glycogen phosphorylase"/>
    <property type="match status" value="1"/>
</dbReference>
<sequence>MDVKKIMFVLHNANKTGAPISLLNLVKNLPSNKFEKVLLIMRNGELTEKFKPFVRETYIVRDKVFYGKSIRSYIQRISNLPFEFFKVFYFLIKSRSELILINTTRNLRVMIVSFFLKKPYIIYVRESESMVDSMSFPRLRKFFLKKASFIIAVSKETKKWLIKYVYQDKIEVIYNGIDVKNKESCLSSEYKETFDIGIIGNLGYRKGIDYFTEILLRLKKHNGNLSVLIIGDFENKDLRQNFEKLMREKRINYKITGFVDDVYKYINMCKIIVLTSREEALPRAVMEGAFCEKPIISFDIASVYELLPNESKFCLIEPFNIDRFVEVTNQLLNNEDLRKKIGKTNKKHILKNFNLENSIIKLVNILERF</sequence>
<name>A0A285N9K6_9AQUI</name>
<dbReference type="PANTHER" id="PTHR12526:SF630">
    <property type="entry name" value="GLYCOSYLTRANSFERASE"/>
    <property type="match status" value="1"/>
</dbReference>
<dbReference type="InterPro" id="IPR028098">
    <property type="entry name" value="Glyco_trans_4-like_N"/>
</dbReference>
<dbReference type="OrthoDB" id="9762705at2"/>
<dbReference type="Pfam" id="PF13439">
    <property type="entry name" value="Glyco_transf_4"/>
    <property type="match status" value="1"/>
</dbReference>